<sequence>MIKRIFSLFVIAFFLGSTMHSAEAATISEQSRIIFGTLQYLDKNGRYLTIKRDNGGLENYYFQRHTLIINDKGAAGLSALIEGDRLRLQFTETGSSRIDKVEVLNEEKEIESIRKGKIHQLDALSGKIKLSDSSKYTHYSWGYQSYYNRNSTFQLSNDVLIYYGGQLLDSSQFRYYSKFDAFFVTSMSFTNEIVQRVIINRSSGKDLQEEITFLNEGQQFIELKSSGKVNFHEGTIFIRNNRIVDPVSIMKGDKAFIATDNIDGKLYASIVYITK</sequence>
<feature type="signal peptide" evidence="1">
    <location>
        <begin position="1"/>
        <end position="24"/>
    </location>
</feature>
<keyword evidence="1" id="KW-0732">Signal</keyword>
<name>A0AAW9A9J6_9BACL</name>
<dbReference type="AlphaFoldDB" id="A0AAW9A9J6"/>
<evidence type="ECO:0000256" key="1">
    <source>
        <dbReference type="SAM" id="SignalP"/>
    </source>
</evidence>
<reference evidence="2 3" key="1">
    <citation type="submission" date="2023-06" db="EMBL/GenBank/DDBJ databases">
        <title>Sporosarcina sp. nov., isolated from Korean traditional fermented seafood 'Jeotgal'.</title>
        <authorList>
            <person name="Yang A.I."/>
            <person name="Shin N.-R."/>
        </authorList>
    </citation>
    <scope>NUCLEOTIDE SEQUENCE [LARGE SCALE GENOMIC DNA]</scope>
    <source>
        <strain evidence="2 3">KCTC43456</strain>
    </source>
</reference>
<keyword evidence="3" id="KW-1185">Reference proteome</keyword>
<feature type="chain" id="PRO_5043342424" description="Copper amine oxidase-like N-terminal domain-containing protein" evidence="1">
    <location>
        <begin position="25"/>
        <end position="275"/>
    </location>
</feature>
<dbReference type="Proteomes" id="UP001271648">
    <property type="component" value="Unassembled WGS sequence"/>
</dbReference>
<organism evidence="2 3">
    <name type="scientific">Sporosarcina thermotolerans</name>
    <dbReference type="NCBI Taxonomy" id="633404"/>
    <lineage>
        <taxon>Bacteria</taxon>
        <taxon>Bacillati</taxon>
        <taxon>Bacillota</taxon>
        <taxon>Bacilli</taxon>
        <taxon>Bacillales</taxon>
        <taxon>Caryophanaceae</taxon>
        <taxon>Sporosarcina</taxon>
    </lineage>
</organism>
<gene>
    <name evidence="2" type="ORF">QTL97_07910</name>
</gene>
<proteinExistence type="predicted"/>
<protein>
    <recommendedName>
        <fullName evidence="4">Copper amine oxidase-like N-terminal domain-containing protein</fullName>
    </recommendedName>
</protein>
<comment type="caution">
    <text evidence="2">The sequence shown here is derived from an EMBL/GenBank/DDBJ whole genome shotgun (WGS) entry which is preliminary data.</text>
</comment>
<accession>A0AAW9A9J6</accession>
<dbReference type="EMBL" id="JAUBDJ010000004">
    <property type="protein sequence ID" value="MDW0116854.1"/>
    <property type="molecule type" value="Genomic_DNA"/>
</dbReference>
<evidence type="ECO:0000313" key="3">
    <source>
        <dbReference type="Proteomes" id="UP001271648"/>
    </source>
</evidence>
<evidence type="ECO:0000313" key="2">
    <source>
        <dbReference type="EMBL" id="MDW0116854.1"/>
    </source>
</evidence>
<evidence type="ECO:0008006" key="4">
    <source>
        <dbReference type="Google" id="ProtNLM"/>
    </source>
</evidence>
<dbReference type="RefSeq" id="WP_317940575.1">
    <property type="nucleotide sequence ID" value="NZ_JAUBDJ010000004.1"/>
</dbReference>